<protein>
    <submittedName>
        <fullName evidence="1">14304_t:CDS:1</fullName>
    </submittedName>
</protein>
<organism evidence="1 2">
    <name type="scientific">Cetraspora pellucida</name>
    <dbReference type="NCBI Taxonomy" id="1433469"/>
    <lineage>
        <taxon>Eukaryota</taxon>
        <taxon>Fungi</taxon>
        <taxon>Fungi incertae sedis</taxon>
        <taxon>Mucoromycota</taxon>
        <taxon>Glomeromycotina</taxon>
        <taxon>Glomeromycetes</taxon>
        <taxon>Diversisporales</taxon>
        <taxon>Gigasporaceae</taxon>
        <taxon>Cetraspora</taxon>
    </lineage>
</organism>
<gene>
    <name evidence="1" type="ORF">SPELUC_LOCUS6329</name>
</gene>
<sequence length="176" mass="19767">MLSSELQKAKYQDYLENLSLTIGSLSAIHIFSDITELLKSVLTNKQIYDECAALEHKLALLAAEFCLTHVTAILPSLIQQVEQANSNNVSQTQNMIHNLLQANARGRCTKRLKASMKIIPKSSKNKMIDSNIHFGDVYICRNCLKKGYNARSCNASCMTCKEVGHTYLHYKNREGV</sequence>
<name>A0ACA9MBF6_9GLOM</name>
<dbReference type="EMBL" id="CAJVPW010007362">
    <property type="protein sequence ID" value="CAG8580119.1"/>
    <property type="molecule type" value="Genomic_DNA"/>
</dbReference>
<comment type="caution">
    <text evidence="1">The sequence shown here is derived from an EMBL/GenBank/DDBJ whole genome shotgun (WGS) entry which is preliminary data.</text>
</comment>
<evidence type="ECO:0000313" key="2">
    <source>
        <dbReference type="Proteomes" id="UP000789366"/>
    </source>
</evidence>
<proteinExistence type="predicted"/>
<reference evidence="1" key="1">
    <citation type="submission" date="2021-06" db="EMBL/GenBank/DDBJ databases">
        <authorList>
            <person name="Kallberg Y."/>
            <person name="Tangrot J."/>
            <person name="Rosling A."/>
        </authorList>
    </citation>
    <scope>NUCLEOTIDE SEQUENCE</scope>
    <source>
        <strain evidence="1">28 12/20/2015</strain>
    </source>
</reference>
<keyword evidence="2" id="KW-1185">Reference proteome</keyword>
<evidence type="ECO:0000313" key="1">
    <source>
        <dbReference type="EMBL" id="CAG8580119.1"/>
    </source>
</evidence>
<dbReference type="Proteomes" id="UP000789366">
    <property type="component" value="Unassembled WGS sequence"/>
</dbReference>
<accession>A0ACA9MBF6</accession>